<gene>
    <name evidence="2" type="ORF">CLUP02_05592</name>
</gene>
<name>A0A9Q8SNF3_9PEZI</name>
<dbReference type="Proteomes" id="UP000830671">
    <property type="component" value="Chromosome 3"/>
</dbReference>
<dbReference type="AlphaFoldDB" id="A0A9Q8SNF3"/>
<dbReference type="EMBL" id="CP019475">
    <property type="protein sequence ID" value="UQC80110.1"/>
    <property type="molecule type" value="Genomic_DNA"/>
</dbReference>
<dbReference type="KEGG" id="clup:CLUP02_05592"/>
<dbReference type="RefSeq" id="XP_049141741.1">
    <property type="nucleotide sequence ID" value="XM_049284598.1"/>
</dbReference>
<protein>
    <submittedName>
        <fullName evidence="2">Uncharacterized protein</fullName>
    </submittedName>
</protein>
<evidence type="ECO:0000256" key="1">
    <source>
        <dbReference type="SAM" id="MobiDB-lite"/>
    </source>
</evidence>
<feature type="region of interest" description="Disordered" evidence="1">
    <location>
        <begin position="166"/>
        <end position="221"/>
    </location>
</feature>
<keyword evidence="3" id="KW-1185">Reference proteome</keyword>
<accession>A0A9Q8SNF3</accession>
<feature type="region of interest" description="Disordered" evidence="1">
    <location>
        <begin position="56"/>
        <end position="91"/>
    </location>
</feature>
<proteinExistence type="predicted"/>
<organism evidence="2 3">
    <name type="scientific">Colletotrichum lupini</name>
    <dbReference type="NCBI Taxonomy" id="145971"/>
    <lineage>
        <taxon>Eukaryota</taxon>
        <taxon>Fungi</taxon>
        <taxon>Dikarya</taxon>
        <taxon>Ascomycota</taxon>
        <taxon>Pezizomycotina</taxon>
        <taxon>Sordariomycetes</taxon>
        <taxon>Hypocreomycetidae</taxon>
        <taxon>Glomerellales</taxon>
        <taxon>Glomerellaceae</taxon>
        <taxon>Colletotrichum</taxon>
        <taxon>Colletotrichum acutatum species complex</taxon>
    </lineage>
</organism>
<evidence type="ECO:0000313" key="3">
    <source>
        <dbReference type="Proteomes" id="UP000830671"/>
    </source>
</evidence>
<sequence>MPAPRSPPVPLIDAWDVVTVYAPRSPTFHSSLTSLIHAYDAQDALLLRMDDTRYPKRDNWSKSTSTHVPRPIPTHSQPHRPTTTTDTTRNSCSSRLVPALCPLANGLLRPAQQKGGLPWMGKDAEFILRDSSPRPPNVQWLIQWLIQESKNSNMLFQPRGVPRPFSFPTALGAPSTGLKQGLSPEPGKPRTTWSRGRRANGDGEGHEGRRGHHQGGHPDEMKWKPSWNGTHRLPLRLQACLSVRSLFSRIDPDNPDLENASAWTVAVRAVDAENQRLACPSSRILRLAACNLPHHCILDAGQYAPLTAFQWSVSSWSCMHTCFIALASASVLHLPLWSSVVYGYMVPIREPPALVFPSPRVPPLQEPLLIHAIAFPFLPPFLSLNKEASSEPTASLRFFPDQSYNTSTITYCLPIGLLFKYEYLPYHFPCSLIYFRYHYFALSCRLIHTLHQPFFFHALPLRLSGALYATARSNQHCSSGPPRQPVADLPGSRALIDHSTSSSPLVRILSVTAAVEGAFRHLSRLSDSDRPRRQAALLSICTMNQTSGASDQESHPAWTGEPGIDIGIGTKQIVTARHRTHPGSAIKYNALRPLASFTLALA</sequence>
<feature type="compositionally biased region" description="Basic and acidic residues" evidence="1">
    <location>
        <begin position="199"/>
        <end position="208"/>
    </location>
</feature>
<dbReference type="GeneID" id="73339608"/>
<reference evidence="2" key="1">
    <citation type="journal article" date="2021" name="Mol. Plant Microbe Interact.">
        <title>Complete Genome Sequence of the Plant-Pathogenic Fungus Colletotrichum lupini.</title>
        <authorList>
            <person name="Baroncelli R."/>
            <person name="Pensec F."/>
            <person name="Da Lio D."/>
            <person name="Boufleur T."/>
            <person name="Vicente I."/>
            <person name="Sarrocco S."/>
            <person name="Picot A."/>
            <person name="Baraldi E."/>
            <person name="Sukno S."/>
            <person name="Thon M."/>
            <person name="Le Floch G."/>
        </authorList>
    </citation>
    <scope>NUCLEOTIDE SEQUENCE</scope>
    <source>
        <strain evidence="2">IMI 504893</strain>
    </source>
</reference>
<evidence type="ECO:0000313" key="2">
    <source>
        <dbReference type="EMBL" id="UQC80110.1"/>
    </source>
</evidence>